<feature type="domain" description="N-terminal" evidence="2">
    <location>
        <begin position="31"/>
        <end position="89"/>
    </location>
</feature>
<dbReference type="RefSeq" id="WP_133805960.1">
    <property type="nucleotide sequence ID" value="NZ_SNWQ01000050.1"/>
</dbReference>
<reference evidence="3 4" key="1">
    <citation type="submission" date="2019-03" db="EMBL/GenBank/DDBJ databases">
        <title>Genomic Encyclopedia of Type Strains, Phase III (KMG-III): the genomes of soil and plant-associated and newly described type strains.</title>
        <authorList>
            <person name="Whitman W."/>
        </authorList>
    </citation>
    <scope>NUCLEOTIDE SEQUENCE [LARGE SCALE GENOMIC DNA]</scope>
    <source>
        <strain evidence="3 4">VKM Ac-2527</strain>
    </source>
</reference>
<organism evidence="3 4">
    <name type="scientific">Kribbella caucasensis</name>
    <dbReference type="NCBI Taxonomy" id="2512215"/>
    <lineage>
        <taxon>Bacteria</taxon>
        <taxon>Bacillati</taxon>
        <taxon>Actinomycetota</taxon>
        <taxon>Actinomycetes</taxon>
        <taxon>Propionibacteriales</taxon>
        <taxon>Kribbellaceae</taxon>
        <taxon>Kribbella</taxon>
    </lineage>
</organism>
<evidence type="ECO:0000259" key="2">
    <source>
        <dbReference type="Pfam" id="PF08401"/>
    </source>
</evidence>
<evidence type="ECO:0000259" key="1">
    <source>
        <dbReference type="Pfam" id="PF06114"/>
    </source>
</evidence>
<dbReference type="Pfam" id="PF08401">
    <property type="entry name" value="ArdcN"/>
    <property type="match status" value="1"/>
</dbReference>
<evidence type="ECO:0008006" key="5">
    <source>
        <dbReference type="Google" id="ProtNLM"/>
    </source>
</evidence>
<dbReference type="AlphaFoldDB" id="A0A4R6J124"/>
<dbReference type="Pfam" id="PF06114">
    <property type="entry name" value="Peptidase_M78"/>
    <property type="match status" value="1"/>
</dbReference>
<name>A0A4R6J124_9ACTN</name>
<gene>
    <name evidence="3" type="ORF">EV643_1504</name>
</gene>
<dbReference type="EMBL" id="SNWQ01000050">
    <property type="protein sequence ID" value="TDO27946.1"/>
    <property type="molecule type" value="Genomic_DNA"/>
</dbReference>
<comment type="caution">
    <text evidence="3">The sequence shown here is derived from an EMBL/GenBank/DDBJ whole genome shotgun (WGS) entry which is preliminary data.</text>
</comment>
<dbReference type="OrthoDB" id="7605626at2"/>
<evidence type="ECO:0000313" key="3">
    <source>
        <dbReference type="EMBL" id="TDO27946.1"/>
    </source>
</evidence>
<proteinExistence type="predicted"/>
<dbReference type="Proteomes" id="UP000295388">
    <property type="component" value="Unassembled WGS sequence"/>
</dbReference>
<dbReference type="GO" id="GO:0003697">
    <property type="term" value="F:single-stranded DNA binding"/>
    <property type="evidence" value="ECO:0007669"/>
    <property type="project" value="InterPro"/>
</dbReference>
<keyword evidence="4" id="KW-1185">Reference proteome</keyword>
<sequence length="333" mass="36595">MSREKLGAQQLHEALKGEIRKLRTGAKWTRWLDAAAVFHHYSFRNIILITLQMPQATWVAGYDGWKKLGRQVMKDQKGIRILAPIFARRPRPSTDVPVEVGIDPQPGPGRERGRLIGFKVATVFDVTQTSGPPIPRLPQSAPIVGPAPKGLWEALANEVDAAGFTLGRAKIRDGRLDGYTDHLERQIVVSDSLDDVTAVARLAHEVAHMRMHDPDEIAAAGSIMCRGIREVEAESVAYVLLAHHGLSTGGSSFRYVAGWASTVNKEEPEKVVELTGARAIAVARHLIESTDRHMMGGRARSHRSPQPEAAVADLADYRRDRSLSDPADDRLGL</sequence>
<evidence type="ECO:0000313" key="4">
    <source>
        <dbReference type="Proteomes" id="UP000295388"/>
    </source>
</evidence>
<protein>
    <recommendedName>
        <fullName evidence="5">Antirestriction protein ArdC</fullName>
    </recommendedName>
</protein>
<feature type="domain" description="IrrE N-terminal-like" evidence="1">
    <location>
        <begin position="172"/>
        <end position="241"/>
    </location>
</feature>
<dbReference type="InterPro" id="IPR010359">
    <property type="entry name" value="IrrE_HExxH"/>
</dbReference>
<dbReference type="InterPro" id="IPR013610">
    <property type="entry name" value="ArdC_N"/>
</dbReference>
<accession>A0A4R6J124</accession>